<protein>
    <recommendedName>
        <fullName evidence="3">BZIP domain-containing protein</fullName>
    </recommendedName>
</protein>
<accession>A0A225UMN8</accession>
<evidence type="ECO:0000313" key="1">
    <source>
        <dbReference type="EMBL" id="OWY93806.1"/>
    </source>
</evidence>
<evidence type="ECO:0000313" key="2">
    <source>
        <dbReference type="Proteomes" id="UP000198211"/>
    </source>
</evidence>
<dbReference type="Proteomes" id="UP000198211">
    <property type="component" value="Unassembled WGS sequence"/>
</dbReference>
<dbReference type="EMBL" id="NBNE01015403">
    <property type="protein sequence ID" value="OWY93806.1"/>
    <property type="molecule type" value="Genomic_DNA"/>
</dbReference>
<comment type="caution">
    <text evidence="1">The sequence shown here is derived from an EMBL/GenBank/DDBJ whole genome shotgun (WGS) entry which is preliminary data.</text>
</comment>
<keyword evidence="2" id="KW-1185">Reference proteome</keyword>
<dbReference type="CDD" id="cd14686">
    <property type="entry name" value="bZIP"/>
    <property type="match status" value="1"/>
</dbReference>
<reference evidence="2" key="1">
    <citation type="submission" date="2017-03" db="EMBL/GenBank/DDBJ databases">
        <title>Phytopthora megakarya and P. palmivora, two closely related causual agents of cacao black pod achieved similar genome size and gene model numbers by different mechanisms.</title>
        <authorList>
            <person name="Ali S."/>
            <person name="Shao J."/>
            <person name="Larry D.J."/>
            <person name="Kronmiller B."/>
            <person name="Shen D."/>
            <person name="Strem M.D."/>
            <person name="Melnick R.L."/>
            <person name="Guiltinan M.J."/>
            <person name="Tyler B.M."/>
            <person name="Meinhardt L.W."/>
            <person name="Bailey B.A."/>
        </authorList>
    </citation>
    <scope>NUCLEOTIDE SEQUENCE [LARGE SCALE GENOMIC DNA]</scope>
    <source>
        <strain evidence="2">zdho120</strain>
    </source>
</reference>
<dbReference type="AlphaFoldDB" id="A0A225UMN8"/>
<dbReference type="OrthoDB" id="165198at2759"/>
<evidence type="ECO:0008006" key="3">
    <source>
        <dbReference type="Google" id="ProtNLM"/>
    </source>
</evidence>
<gene>
    <name evidence="1" type="ORF">PHMEG_00036656</name>
</gene>
<name>A0A225UMN8_9STRA</name>
<sequence length="296" mass="33653">MAAMYQLSPDRPHITLSPSDDVVGFDHLQKPITTFTALLHAAQSVATNTSATTDACDAKAPKASDTKRRLRNRVSCRKTRLKRKLQHHALEILTRERQERHEYLTKLSQKLEVENKNEGVMFSGGSHQPGYDELFREFAAKSLHYALVDNEYPGWDNEVTPRASTTDMEQYSEVEANLRRSKRLRRVHDTDVSTALWSDSATPQTSLFAQWRPIVDGLQNVDLNLLRMKESDLGGGVYERHCYWKFVGLSSVKIQREGEIAAVAVSGTTRLRFHGRQLQHVGISSVRQDNVIFNFD</sequence>
<organism evidence="1 2">
    <name type="scientific">Phytophthora megakarya</name>
    <dbReference type="NCBI Taxonomy" id="4795"/>
    <lineage>
        <taxon>Eukaryota</taxon>
        <taxon>Sar</taxon>
        <taxon>Stramenopiles</taxon>
        <taxon>Oomycota</taxon>
        <taxon>Peronosporomycetes</taxon>
        <taxon>Peronosporales</taxon>
        <taxon>Peronosporaceae</taxon>
        <taxon>Phytophthora</taxon>
    </lineage>
</organism>
<proteinExistence type="predicted"/>